<dbReference type="InterPro" id="IPR050194">
    <property type="entry name" value="Glycosyltransferase_grp1"/>
</dbReference>
<dbReference type="InterPro" id="IPR001296">
    <property type="entry name" value="Glyco_trans_1"/>
</dbReference>
<evidence type="ECO:0000256" key="1">
    <source>
        <dbReference type="ARBA" id="ARBA00022676"/>
    </source>
</evidence>
<dbReference type="PANTHER" id="PTHR45947">
    <property type="entry name" value="SULFOQUINOVOSYL TRANSFERASE SQD2"/>
    <property type="match status" value="1"/>
</dbReference>
<dbReference type="CDD" id="cd03801">
    <property type="entry name" value="GT4_PimA-like"/>
    <property type="match status" value="1"/>
</dbReference>
<keyword evidence="7" id="KW-1185">Reference proteome</keyword>
<evidence type="ECO:0000259" key="4">
    <source>
        <dbReference type="Pfam" id="PF00534"/>
    </source>
</evidence>
<dbReference type="PANTHER" id="PTHR45947:SF3">
    <property type="entry name" value="SULFOQUINOVOSYL TRANSFERASE SQD2"/>
    <property type="match status" value="1"/>
</dbReference>
<feature type="region of interest" description="Disordered" evidence="3">
    <location>
        <begin position="378"/>
        <end position="398"/>
    </location>
</feature>
<dbReference type="EMBL" id="JACHNU010000001">
    <property type="protein sequence ID" value="MBB4661515.1"/>
    <property type="molecule type" value="Genomic_DNA"/>
</dbReference>
<dbReference type="InterPro" id="IPR028098">
    <property type="entry name" value="Glyco_trans_4-like_N"/>
</dbReference>
<dbReference type="SUPFAM" id="SSF53756">
    <property type="entry name" value="UDP-Glycosyltransferase/glycogen phosphorylase"/>
    <property type="match status" value="1"/>
</dbReference>
<dbReference type="AlphaFoldDB" id="A0A840IAY7"/>
<dbReference type="Gene3D" id="3.40.50.2000">
    <property type="entry name" value="Glycogen Phosphorylase B"/>
    <property type="match status" value="2"/>
</dbReference>
<keyword evidence="1" id="KW-0328">Glycosyltransferase</keyword>
<evidence type="ECO:0000256" key="2">
    <source>
        <dbReference type="ARBA" id="ARBA00022679"/>
    </source>
</evidence>
<protein>
    <submittedName>
        <fullName evidence="6">Glycosyltransferase involved in cell wall biosynthesis</fullName>
    </submittedName>
</protein>
<dbReference type="Pfam" id="PF00534">
    <property type="entry name" value="Glycos_transf_1"/>
    <property type="match status" value="1"/>
</dbReference>
<comment type="caution">
    <text evidence="6">The sequence shown here is derived from an EMBL/GenBank/DDBJ whole genome shotgun (WGS) entry which is preliminary data.</text>
</comment>
<accession>A0A840IAY7</accession>
<reference evidence="6 7" key="1">
    <citation type="submission" date="2020-08" db="EMBL/GenBank/DDBJ databases">
        <title>Genomic Encyclopedia of Archaeal and Bacterial Type Strains, Phase II (KMG-II): from individual species to whole genera.</title>
        <authorList>
            <person name="Goeker M."/>
        </authorList>
    </citation>
    <scope>NUCLEOTIDE SEQUENCE [LARGE SCALE GENOMIC DNA]</scope>
    <source>
        <strain evidence="6 7">DSM 23288</strain>
    </source>
</reference>
<dbReference type="Pfam" id="PF13579">
    <property type="entry name" value="Glyco_trans_4_4"/>
    <property type="match status" value="1"/>
</dbReference>
<dbReference type="Proteomes" id="UP000585272">
    <property type="component" value="Unassembled WGS sequence"/>
</dbReference>
<dbReference type="GO" id="GO:0016757">
    <property type="term" value="F:glycosyltransferase activity"/>
    <property type="evidence" value="ECO:0007669"/>
    <property type="project" value="UniProtKB-KW"/>
</dbReference>
<dbReference type="GO" id="GO:1901137">
    <property type="term" value="P:carbohydrate derivative biosynthetic process"/>
    <property type="evidence" value="ECO:0007669"/>
    <property type="project" value="UniProtKB-ARBA"/>
</dbReference>
<dbReference type="RefSeq" id="WP_183339735.1">
    <property type="nucleotide sequence ID" value="NZ_JACHNU010000001.1"/>
</dbReference>
<proteinExistence type="predicted"/>
<sequence length="398" mass="43509">MRICLIYDCLFPYTIGGGERWYRALAERLAAEGHEVTYLTLRQWDRDVEPDLAGVDVRVVGPRMELYVGGRRRIAPPLVFGLGVLLHLLRHGRRYDVVHTAAFPYFSLLAAALARPLHRYRLVVDWFEVWSRDYWRGYLGRVGGSIGAFVQRLCARVPQHAFCFSRLHAARLHAEGMRSEPQLLTGLYDGSTERPDPAPAQPLVVYAGRHIPEKRVPALVHAFAHVHRQAPELRLAILGDGPERPRVLQAIAQEGLDAVASAPGFVPTEKLEATLAGALCMVLPSSREGYGLVVVEAASNGVPSVVVDAPDNAAVELVDEGANGVVAESVEPEPLAEAILRVRAAGPELRGRTAEWFERNVPRLSLASSLDVVAEAYGGEGGARDDGPRDVAPRPGCR</sequence>
<feature type="domain" description="Glycosyl transferase family 1" evidence="4">
    <location>
        <begin position="200"/>
        <end position="343"/>
    </location>
</feature>
<feature type="compositionally biased region" description="Basic and acidic residues" evidence="3">
    <location>
        <begin position="382"/>
        <end position="392"/>
    </location>
</feature>
<evidence type="ECO:0000313" key="6">
    <source>
        <dbReference type="EMBL" id="MBB4661515.1"/>
    </source>
</evidence>
<keyword evidence="2 6" id="KW-0808">Transferase</keyword>
<evidence type="ECO:0000313" key="7">
    <source>
        <dbReference type="Proteomes" id="UP000585272"/>
    </source>
</evidence>
<gene>
    <name evidence="6" type="ORF">BDZ31_001088</name>
</gene>
<organism evidence="6 7">
    <name type="scientific">Conexibacter arvalis</name>
    <dbReference type="NCBI Taxonomy" id="912552"/>
    <lineage>
        <taxon>Bacteria</taxon>
        <taxon>Bacillati</taxon>
        <taxon>Actinomycetota</taxon>
        <taxon>Thermoleophilia</taxon>
        <taxon>Solirubrobacterales</taxon>
        <taxon>Conexibacteraceae</taxon>
        <taxon>Conexibacter</taxon>
    </lineage>
</organism>
<name>A0A840IAY7_9ACTN</name>
<evidence type="ECO:0000256" key="3">
    <source>
        <dbReference type="SAM" id="MobiDB-lite"/>
    </source>
</evidence>
<feature type="domain" description="Glycosyltransferase subfamily 4-like N-terminal" evidence="5">
    <location>
        <begin position="16"/>
        <end position="182"/>
    </location>
</feature>
<evidence type="ECO:0000259" key="5">
    <source>
        <dbReference type="Pfam" id="PF13579"/>
    </source>
</evidence>